<comment type="caution">
    <text evidence="10">The sequence shown here is derived from an EMBL/GenBank/DDBJ whole genome shotgun (WGS) entry which is preliminary data.</text>
</comment>
<evidence type="ECO:0000256" key="1">
    <source>
        <dbReference type="ARBA" id="ARBA00000085"/>
    </source>
</evidence>
<dbReference type="SUPFAM" id="SSF47384">
    <property type="entry name" value="Homodimeric domain of signal transducing histidine kinase"/>
    <property type="match status" value="1"/>
</dbReference>
<keyword evidence="7" id="KW-0902">Two-component regulatory system</keyword>
<dbReference type="Pfam" id="PF02518">
    <property type="entry name" value="HATPase_c"/>
    <property type="match status" value="1"/>
</dbReference>
<name>A0ABP6TA86_9ACTN</name>
<proteinExistence type="predicted"/>
<dbReference type="InterPro" id="IPR003661">
    <property type="entry name" value="HisK_dim/P_dom"/>
</dbReference>
<evidence type="ECO:0000256" key="2">
    <source>
        <dbReference type="ARBA" id="ARBA00004236"/>
    </source>
</evidence>
<keyword evidence="11" id="KW-1185">Reference proteome</keyword>
<dbReference type="Pfam" id="PF00512">
    <property type="entry name" value="HisKA"/>
    <property type="match status" value="1"/>
</dbReference>
<sequence>MRHEDAPLRQHAGHEYGVHVPEQHPDDGESGHHARTHVTDADGVDPDADHAAFQAAFRSRNRDTGVGDGGPPATPHDFIDDFVDLVGHHLRTPLTAIRTLLELLADDQAAGLDPATAKRLVNAVKANSDRMLRVIDTLLLLARARHGDAARDHVPVDLAAVVDRVGSAVAPAADGSGVAVTVEAKHPVWTVGDPVLLERAIGHLAGNALRFTDRGGQLKLRALAEPKPAVEVQDTGVGIDPERQRGLLRPLRLVLGEGSGQEEDAHLGLGTVSAIARAHRGDLDVRSAPGHGTTFRLTLPTAPSPH</sequence>
<dbReference type="Proteomes" id="UP001501676">
    <property type="component" value="Unassembled WGS sequence"/>
</dbReference>
<evidence type="ECO:0000313" key="11">
    <source>
        <dbReference type="Proteomes" id="UP001501676"/>
    </source>
</evidence>
<dbReference type="InterPro" id="IPR036890">
    <property type="entry name" value="HATPase_C_sf"/>
</dbReference>
<keyword evidence="6" id="KW-0418">Kinase</keyword>
<protein>
    <recommendedName>
        <fullName evidence="3">histidine kinase</fullName>
        <ecNumber evidence="3">2.7.13.3</ecNumber>
    </recommendedName>
</protein>
<dbReference type="PRINTS" id="PR00344">
    <property type="entry name" value="BCTRLSENSOR"/>
</dbReference>
<dbReference type="InterPro" id="IPR003594">
    <property type="entry name" value="HATPase_dom"/>
</dbReference>
<dbReference type="SMART" id="SM00387">
    <property type="entry name" value="HATPase_c"/>
    <property type="match status" value="1"/>
</dbReference>
<dbReference type="InterPro" id="IPR004358">
    <property type="entry name" value="Sig_transdc_His_kin-like_C"/>
</dbReference>
<accession>A0ABP6TA86</accession>
<evidence type="ECO:0000259" key="9">
    <source>
        <dbReference type="PROSITE" id="PS50109"/>
    </source>
</evidence>
<evidence type="ECO:0000256" key="4">
    <source>
        <dbReference type="ARBA" id="ARBA00022553"/>
    </source>
</evidence>
<evidence type="ECO:0000256" key="8">
    <source>
        <dbReference type="SAM" id="MobiDB-lite"/>
    </source>
</evidence>
<evidence type="ECO:0000256" key="5">
    <source>
        <dbReference type="ARBA" id="ARBA00022679"/>
    </source>
</evidence>
<dbReference type="CDD" id="cd00082">
    <property type="entry name" value="HisKA"/>
    <property type="match status" value="1"/>
</dbReference>
<gene>
    <name evidence="10" type="ORF">GCM10020369_70530</name>
</gene>
<dbReference type="EMBL" id="BAAAYN010000051">
    <property type="protein sequence ID" value="GAA3395883.1"/>
    <property type="molecule type" value="Genomic_DNA"/>
</dbReference>
<dbReference type="Gene3D" id="1.10.287.130">
    <property type="match status" value="1"/>
</dbReference>
<keyword evidence="5" id="KW-0808">Transferase</keyword>
<dbReference type="EC" id="2.7.13.3" evidence="3"/>
<dbReference type="PROSITE" id="PS50109">
    <property type="entry name" value="HIS_KIN"/>
    <property type="match status" value="1"/>
</dbReference>
<dbReference type="PANTHER" id="PTHR43711:SF28">
    <property type="entry name" value="SENSOR HISTIDINE KINASE YXDK"/>
    <property type="match status" value="1"/>
</dbReference>
<feature type="region of interest" description="Disordered" evidence="8">
    <location>
        <begin position="285"/>
        <end position="306"/>
    </location>
</feature>
<feature type="region of interest" description="Disordered" evidence="8">
    <location>
        <begin position="1"/>
        <end position="47"/>
    </location>
</feature>
<dbReference type="Gene3D" id="3.30.565.10">
    <property type="entry name" value="Histidine kinase-like ATPase, C-terminal domain"/>
    <property type="match status" value="1"/>
</dbReference>
<reference evidence="11" key="1">
    <citation type="journal article" date="2019" name="Int. J. Syst. Evol. Microbiol.">
        <title>The Global Catalogue of Microorganisms (GCM) 10K type strain sequencing project: providing services to taxonomists for standard genome sequencing and annotation.</title>
        <authorList>
            <consortium name="The Broad Institute Genomics Platform"/>
            <consortium name="The Broad Institute Genome Sequencing Center for Infectious Disease"/>
            <person name="Wu L."/>
            <person name="Ma J."/>
        </authorList>
    </citation>
    <scope>NUCLEOTIDE SEQUENCE [LARGE SCALE GENOMIC DNA]</scope>
    <source>
        <strain evidence="11">JCM 9458</strain>
    </source>
</reference>
<dbReference type="SUPFAM" id="SSF55874">
    <property type="entry name" value="ATPase domain of HSP90 chaperone/DNA topoisomerase II/histidine kinase"/>
    <property type="match status" value="1"/>
</dbReference>
<dbReference type="PANTHER" id="PTHR43711">
    <property type="entry name" value="TWO-COMPONENT HISTIDINE KINASE"/>
    <property type="match status" value="1"/>
</dbReference>
<dbReference type="InterPro" id="IPR005467">
    <property type="entry name" value="His_kinase_dom"/>
</dbReference>
<feature type="domain" description="Histidine kinase" evidence="9">
    <location>
        <begin position="85"/>
        <end position="303"/>
    </location>
</feature>
<evidence type="ECO:0000256" key="7">
    <source>
        <dbReference type="ARBA" id="ARBA00023012"/>
    </source>
</evidence>
<keyword evidence="4" id="KW-0597">Phosphoprotein</keyword>
<feature type="compositionally biased region" description="Basic and acidic residues" evidence="8">
    <location>
        <begin position="1"/>
        <end position="40"/>
    </location>
</feature>
<dbReference type="SMART" id="SM00388">
    <property type="entry name" value="HisKA"/>
    <property type="match status" value="1"/>
</dbReference>
<dbReference type="InterPro" id="IPR036097">
    <property type="entry name" value="HisK_dim/P_sf"/>
</dbReference>
<organism evidence="10 11">
    <name type="scientific">Cryptosporangium minutisporangium</name>
    <dbReference type="NCBI Taxonomy" id="113569"/>
    <lineage>
        <taxon>Bacteria</taxon>
        <taxon>Bacillati</taxon>
        <taxon>Actinomycetota</taxon>
        <taxon>Actinomycetes</taxon>
        <taxon>Cryptosporangiales</taxon>
        <taxon>Cryptosporangiaceae</taxon>
        <taxon>Cryptosporangium</taxon>
    </lineage>
</organism>
<dbReference type="InterPro" id="IPR050736">
    <property type="entry name" value="Sensor_HK_Regulatory"/>
</dbReference>
<comment type="subcellular location">
    <subcellularLocation>
        <location evidence="2">Cell membrane</location>
    </subcellularLocation>
</comment>
<comment type="catalytic activity">
    <reaction evidence="1">
        <text>ATP + protein L-histidine = ADP + protein N-phospho-L-histidine.</text>
        <dbReference type="EC" id="2.7.13.3"/>
    </reaction>
</comment>
<evidence type="ECO:0000256" key="6">
    <source>
        <dbReference type="ARBA" id="ARBA00022777"/>
    </source>
</evidence>
<evidence type="ECO:0000256" key="3">
    <source>
        <dbReference type="ARBA" id="ARBA00012438"/>
    </source>
</evidence>
<dbReference type="RefSeq" id="WP_345732615.1">
    <property type="nucleotide sequence ID" value="NZ_BAAAYN010000051.1"/>
</dbReference>
<evidence type="ECO:0000313" key="10">
    <source>
        <dbReference type="EMBL" id="GAA3395883.1"/>
    </source>
</evidence>